<feature type="compositionally biased region" description="Basic and acidic residues" evidence="1">
    <location>
        <begin position="402"/>
        <end position="415"/>
    </location>
</feature>
<protein>
    <submittedName>
        <fullName evidence="2">Uncharacterized protein</fullName>
    </submittedName>
</protein>
<reference evidence="2 3" key="1">
    <citation type="submission" date="2017-12" db="EMBL/GenBank/DDBJ databases">
        <title>Comparative genomics of Botrytis spp.</title>
        <authorList>
            <person name="Valero-Jimenez C.A."/>
            <person name="Tapia P."/>
            <person name="Veloso J."/>
            <person name="Silva-Moreno E."/>
            <person name="Staats M."/>
            <person name="Valdes J.H."/>
            <person name="Van Kan J.A.L."/>
        </authorList>
    </citation>
    <scope>NUCLEOTIDE SEQUENCE [LARGE SCALE GENOMIC DNA]</scope>
    <source>
        <strain evidence="2 3">MUCL11595</strain>
    </source>
</reference>
<accession>A0A4Z1IN24</accession>
<feature type="compositionally biased region" description="Polar residues" evidence="1">
    <location>
        <begin position="390"/>
        <end position="401"/>
    </location>
</feature>
<gene>
    <name evidence="2" type="ORF">BCON_0058g00260</name>
</gene>
<evidence type="ECO:0000313" key="2">
    <source>
        <dbReference type="EMBL" id="TGO58143.1"/>
    </source>
</evidence>
<dbReference type="EMBL" id="PQXN01000058">
    <property type="protein sequence ID" value="TGO58143.1"/>
    <property type="molecule type" value="Genomic_DNA"/>
</dbReference>
<dbReference type="Proteomes" id="UP000297527">
    <property type="component" value="Unassembled WGS sequence"/>
</dbReference>
<name>A0A4Z1IN24_9HELO</name>
<organism evidence="2 3">
    <name type="scientific">Botryotinia convoluta</name>
    <dbReference type="NCBI Taxonomy" id="54673"/>
    <lineage>
        <taxon>Eukaryota</taxon>
        <taxon>Fungi</taxon>
        <taxon>Dikarya</taxon>
        <taxon>Ascomycota</taxon>
        <taxon>Pezizomycotina</taxon>
        <taxon>Leotiomycetes</taxon>
        <taxon>Helotiales</taxon>
        <taxon>Sclerotiniaceae</taxon>
        <taxon>Botryotinia</taxon>
    </lineage>
</organism>
<evidence type="ECO:0000256" key="1">
    <source>
        <dbReference type="SAM" id="MobiDB-lite"/>
    </source>
</evidence>
<evidence type="ECO:0000313" key="3">
    <source>
        <dbReference type="Proteomes" id="UP000297527"/>
    </source>
</evidence>
<feature type="region of interest" description="Disordered" evidence="1">
    <location>
        <begin position="388"/>
        <end position="415"/>
    </location>
</feature>
<dbReference type="AlphaFoldDB" id="A0A4Z1IN24"/>
<keyword evidence="3" id="KW-1185">Reference proteome</keyword>
<comment type="caution">
    <text evidence="2">The sequence shown here is derived from an EMBL/GenBank/DDBJ whole genome shotgun (WGS) entry which is preliminary data.</text>
</comment>
<proteinExistence type="predicted"/>
<sequence length="516" mass="58291">MASQPPPLKEIPFKDSISPQEGAEILRQHDPQAIFHPTLARNSNMMNLNNNNLYGKDSQNIASLPSRFSANISQEQCDAVIQACRADFTTSNMMQLRQRALEVNERPHTPSQSSENTLREMLDLPQPFIDFKKLRNLNSSSDFQEEKVQEQAEAPLTLAQGEIPQSANNFKKACIAHLPNDMDLDHEAHADMDQEASNEPSCSSASFDPQQKIHRDIQKYHPVNSTGYYSSIELNKELLNVNTTSLDQSELQAPRYEQEHSDMMWLQRAWSRVTEALCAGKVWKGMKSEQKAAFDRAIIYRAHHRELDSSSLRVQIDKFTARILFVIEGLQTAACSPTIADLRSILRGAQSFNTLSHEKCNKLMAGQRNHNKHDLTYILESETLRRASENVRSIQSTQPDTSNRREEDPSWKDFTGRVTPQLMKHCCSDFEPKGLKDLHKKQAPFTGEDCIPDLLSGENMQINAQSAVAVNPDDIINVGNNGIIPQIRSGNEESIDGSLYSDEDMRGSTWNVWNIP</sequence>
<dbReference type="OrthoDB" id="3545320at2759"/>